<proteinExistence type="predicted"/>
<evidence type="ECO:0000313" key="1">
    <source>
        <dbReference type="EMBL" id="VAW64748.1"/>
    </source>
</evidence>
<dbReference type="EMBL" id="UOFJ01000145">
    <property type="protein sequence ID" value="VAW64748.1"/>
    <property type="molecule type" value="Genomic_DNA"/>
</dbReference>
<sequence>YISTCQKNNVGVGEAMECLFNDCWPDFIQKKLDEVSGCAE</sequence>
<dbReference type="AlphaFoldDB" id="A0A3B0X925"/>
<evidence type="ECO:0000313" key="2">
    <source>
        <dbReference type="EMBL" id="VAW73504.1"/>
    </source>
</evidence>
<protein>
    <submittedName>
        <fullName evidence="1">Uncharacterized protein</fullName>
    </submittedName>
</protein>
<name>A0A3B0X925_9ZZZZ</name>
<dbReference type="EMBL" id="UOFJ01000716">
    <property type="protein sequence ID" value="VAW73504.1"/>
    <property type="molecule type" value="Genomic_DNA"/>
</dbReference>
<accession>A0A3B0X925</accession>
<reference evidence="1" key="1">
    <citation type="submission" date="2018-06" db="EMBL/GenBank/DDBJ databases">
        <authorList>
            <person name="Zhirakovskaya E."/>
        </authorList>
    </citation>
    <scope>NUCLEOTIDE SEQUENCE</scope>
</reference>
<gene>
    <name evidence="2" type="ORF">MNBD_GAMMA10-1798</name>
    <name evidence="1" type="ORF">MNBD_GAMMA10-509</name>
</gene>
<organism evidence="1">
    <name type="scientific">hydrothermal vent metagenome</name>
    <dbReference type="NCBI Taxonomy" id="652676"/>
    <lineage>
        <taxon>unclassified sequences</taxon>
        <taxon>metagenomes</taxon>
        <taxon>ecological metagenomes</taxon>
    </lineage>
</organism>
<feature type="non-terminal residue" evidence="1">
    <location>
        <position position="1"/>
    </location>
</feature>